<accession>A0A7X5BUK1</accession>
<dbReference type="RefSeq" id="WP_161693241.1">
    <property type="nucleotide sequence ID" value="NZ_JAAAMU010000001.1"/>
</dbReference>
<evidence type="ECO:0000313" key="4">
    <source>
        <dbReference type="Proteomes" id="UP000558113"/>
    </source>
</evidence>
<feature type="compositionally biased region" description="Basic and acidic residues" evidence="1">
    <location>
        <begin position="49"/>
        <end position="58"/>
    </location>
</feature>
<dbReference type="Gene3D" id="3.40.190.10">
    <property type="entry name" value="Periplasmic binding protein-like II"/>
    <property type="match status" value="1"/>
</dbReference>
<evidence type="ECO:0000256" key="2">
    <source>
        <dbReference type="SAM" id="SignalP"/>
    </source>
</evidence>
<comment type="caution">
    <text evidence="3">The sequence shown here is derived from an EMBL/GenBank/DDBJ whole genome shotgun (WGS) entry which is preliminary data.</text>
</comment>
<keyword evidence="4" id="KW-1185">Reference proteome</keyword>
<feature type="region of interest" description="Disordered" evidence="1">
    <location>
        <begin position="32"/>
        <end position="64"/>
    </location>
</feature>
<dbReference type="AlphaFoldDB" id="A0A7X5BUK1"/>
<dbReference type="PANTHER" id="PTHR43649:SF12">
    <property type="entry name" value="DIACETYLCHITOBIOSE BINDING PROTEIN DASA"/>
    <property type="match status" value="1"/>
</dbReference>
<name>A0A7X5BUK1_9BACL</name>
<evidence type="ECO:0000313" key="3">
    <source>
        <dbReference type="EMBL" id="NBC67443.1"/>
    </source>
</evidence>
<dbReference type="OrthoDB" id="383889at2"/>
<dbReference type="PANTHER" id="PTHR43649">
    <property type="entry name" value="ARABINOSE-BINDING PROTEIN-RELATED"/>
    <property type="match status" value="1"/>
</dbReference>
<keyword evidence="2" id="KW-0732">Signal</keyword>
<protein>
    <submittedName>
        <fullName evidence="3">Extracellular solute-binding protein</fullName>
    </submittedName>
</protein>
<dbReference type="PROSITE" id="PS51257">
    <property type="entry name" value="PROKAR_LIPOPROTEIN"/>
    <property type="match status" value="1"/>
</dbReference>
<dbReference type="CDD" id="cd13585">
    <property type="entry name" value="PBP2_TMBP_like"/>
    <property type="match status" value="1"/>
</dbReference>
<feature type="compositionally biased region" description="Low complexity" evidence="1">
    <location>
        <begin position="32"/>
        <end position="48"/>
    </location>
</feature>
<feature type="chain" id="PRO_5038800077" evidence="2">
    <location>
        <begin position="23"/>
        <end position="468"/>
    </location>
</feature>
<reference evidence="3 4" key="1">
    <citation type="submission" date="2020-01" db="EMBL/GenBank/DDBJ databases">
        <title>Paenibacillus soybeanensis sp. nov. isolated from the nodules of soybean (Glycine max(L.) Merr).</title>
        <authorList>
            <person name="Wang H."/>
        </authorList>
    </citation>
    <scope>NUCLEOTIDE SEQUENCE [LARGE SCALE GENOMIC DNA]</scope>
    <source>
        <strain evidence="3 4">DSM 23054</strain>
    </source>
</reference>
<dbReference type="InterPro" id="IPR006059">
    <property type="entry name" value="SBP"/>
</dbReference>
<organism evidence="3 4">
    <name type="scientific">Paenibacillus sacheonensis</name>
    <dbReference type="NCBI Taxonomy" id="742054"/>
    <lineage>
        <taxon>Bacteria</taxon>
        <taxon>Bacillati</taxon>
        <taxon>Bacillota</taxon>
        <taxon>Bacilli</taxon>
        <taxon>Bacillales</taxon>
        <taxon>Paenibacillaceae</taxon>
        <taxon>Paenibacillus</taxon>
    </lineage>
</organism>
<proteinExistence type="predicted"/>
<feature type="signal peptide" evidence="2">
    <location>
        <begin position="1"/>
        <end position="22"/>
    </location>
</feature>
<sequence length="468" mass="51527">MKHKPWTMTLFTVMLLFSLALSACSNNGNNANKETANGKNAAEQPADQSNDKADDKNADAAAQSDEPVTLTYIRASDVSPVEQNQLDMFQEKYPNIKINIVVGESGAGNMLEKATALQAAGTPADLIWVQDMLPFVKDDLLADLTPYMKTDPVLSTAKIPASSLEALQFKGKQVALPRAENPIFVYVNKDLLAKHGIDMPKNDWTWDQYREIAKKVTDPSVGEYGIAYGPFNSIVTAGVIGVDNGTSPNLYFMDQDWKQSLLTTPEARSDIEWIADLQNVDHSIGTWDELTKVGSDDGWMKGKVAFEIHGSWEGKNRREKAKFNWDVLPLPGGKAKQVGYNVGTGIGILSASKHQDAAAKYLSFMNSIESQKQGLLNGDFPLTEDEELKQALVETPVWKGTNILATIGVEMKAEPVGAIVGSEKYVQWWGDDVQHAFKEGADLNKAFFEPAQQFNDYTLTVRKELGLE</sequence>
<dbReference type="SUPFAM" id="SSF53850">
    <property type="entry name" value="Periplasmic binding protein-like II"/>
    <property type="match status" value="1"/>
</dbReference>
<dbReference type="InterPro" id="IPR050490">
    <property type="entry name" value="Bact_solute-bd_prot1"/>
</dbReference>
<dbReference type="EMBL" id="JAAAMU010000001">
    <property type="protein sequence ID" value="NBC67443.1"/>
    <property type="molecule type" value="Genomic_DNA"/>
</dbReference>
<gene>
    <name evidence="3" type="ORF">GT003_00355</name>
</gene>
<dbReference type="Proteomes" id="UP000558113">
    <property type="component" value="Unassembled WGS sequence"/>
</dbReference>
<evidence type="ECO:0000256" key="1">
    <source>
        <dbReference type="SAM" id="MobiDB-lite"/>
    </source>
</evidence>
<dbReference type="Pfam" id="PF01547">
    <property type="entry name" value="SBP_bac_1"/>
    <property type="match status" value="1"/>
</dbReference>